<evidence type="ECO:0000313" key="4">
    <source>
        <dbReference type="Proteomes" id="UP001454489"/>
    </source>
</evidence>
<dbReference type="InterPro" id="IPR016024">
    <property type="entry name" value="ARM-type_fold"/>
</dbReference>
<sequence>MLEVILEDLKNQKEVRKNLIQMKELLKDEETRKELSELSADNSIFLGFLKEEDPKVRKNAALILGMTGDQEILPALMEAYENEETLFVKSDYVKAMQKLDCTDYLTPLKLRLEELQKMQADESEKKHIRKERKELEKLLEQEKGSKLHAFCGYDQPCDMILTTDRGFAQMTAEQIHKGRKAVAASGVRLHTEDLKSVLNIRTFREILFPIHCKTTLLPEPEKTAEGLLAGDLLQLLERHLQGDAPYFFRMQILAPMTEDKKTVFLKKTAYILEEKSGYKLKNTPGRYEVEIRLIQKRDGDFHAYLKFYTLPMHRFSYRKNALAVSINPAQAALMLYLAKPYLKEDAAVLDPFCGVGTMLIERNKVLPARSLYGIDIYGQAIEGARENTQLAGVEISYIQKNFFDFTHRHKFDEIVTNMPTRGKKSKEEHDAFYAEFFQKAKQHLKPGGMIIMYTNEAGFVKKQMRLKKDMHLLKEYCIRQKEEWYLYIIEIEE</sequence>
<organism evidence="3 4">
    <name type="scientific">Maccoyibacter intestinihominis</name>
    <dbReference type="NCBI Taxonomy" id="3133499"/>
    <lineage>
        <taxon>Bacteria</taxon>
        <taxon>Bacillati</taxon>
        <taxon>Bacillota</taxon>
        <taxon>Clostridia</taxon>
        <taxon>Lachnospirales</taxon>
        <taxon>Lachnospiraceae</taxon>
        <taxon>Maccoyibacter</taxon>
    </lineage>
</organism>
<dbReference type="SUPFAM" id="SSF53335">
    <property type="entry name" value="S-adenosyl-L-methionine-dependent methyltransferases"/>
    <property type="match status" value="1"/>
</dbReference>
<dbReference type="InterPro" id="IPR029063">
    <property type="entry name" value="SAM-dependent_MTases_sf"/>
</dbReference>
<gene>
    <name evidence="3" type="ORF">WMO43_00470</name>
</gene>
<feature type="domain" description="Ribosomal RNA large subunit methyltransferase K/L-like methyltransferase" evidence="2">
    <location>
        <begin position="317"/>
        <end position="469"/>
    </location>
</feature>
<accession>A0ABV1HB74</accession>
<dbReference type="Gene3D" id="3.40.50.150">
    <property type="entry name" value="Vaccinia Virus protein VP39"/>
    <property type="match status" value="1"/>
</dbReference>
<dbReference type="CDD" id="cd02440">
    <property type="entry name" value="AdoMet_MTases"/>
    <property type="match status" value="1"/>
</dbReference>
<proteinExistence type="predicted"/>
<evidence type="ECO:0000256" key="1">
    <source>
        <dbReference type="SAM" id="Coils"/>
    </source>
</evidence>
<keyword evidence="4" id="KW-1185">Reference proteome</keyword>
<evidence type="ECO:0000313" key="3">
    <source>
        <dbReference type="EMBL" id="MEQ2556357.1"/>
    </source>
</evidence>
<dbReference type="Gene3D" id="1.25.10.10">
    <property type="entry name" value="Leucine-rich Repeat Variant"/>
    <property type="match status" value="1"/>
</dbReference>
<comment type="caution">
    <text evidence="3">The sequence shown here is derived from an EMBL/GenBank/DDBJ whole genome shotgun (WGS) entry which is preliminary data.</text>
</comment>
<feature type="coiled-coil region" evidence="1">
    <location>
        <begin position="118"/>
        <end position="145"/>
    </location>
</feature>
<dbReference type="RefSeq" id="WP_353529331.1">
    <property type="nucleotide sequence ID" value="NZ_JBBMEX010000001.1"/>
</dbReference>
<name>A0ABV1HB74_9FIRM</name>
<dbReference type="EMBL" id="JBBMEX010000001">
    <property type="protein sequence ID" value="MEQ2556357.1"/>
    <property type="molecule type" value="Genomic_DNA"/>
</dbReference>
<dbReference type="Proteomes" id="UP001454489">
    <property type="component" value="Unassembled WGS sequence"/>
</dbReference>
<dbReference type="SUPFAM" id="SSF48371">
    <property type="entry name" value="ARM repeat"/>
    <property type="match status" value="1"/>
</dbReference>
<dbReference type="Pfam" id="PF01170">
    <property type="entry name" value="UPF0020"/>
    <property type="match status" value="1"/>
</dbReference>
<reference evidence="3 4" key="1">
    <citation type="submission" date="2024-03" db="EMBL/GenBank/DDBJ databases">
        <title>Human intestinal bacterial collection.</title>
        <authorList>
            <person name="Pauvert C."/>
            <person name="Hitch T.C.A."/>
            <person name="Clavel T."/>
        </authorList>
    </citation>
    <scope>NUCLEOTIDE SEQUENCE [LARGE SCALE GENOMIC DNA]</scope>
    <source>
        <strain evidence="3 4">CLA-AA-H185</strain>
    </source>
</reference>
<keyword evidence="1" id="KW-0175">Coiled coil</keyword>
<dbReference type="PANTHER" id="PTHR14911:SF13">
    <property type="entry name" value="TRNA (GUANINE(6)-N2)-METHYLTRANSFERASE THUMP3"/>
    <property type="match status" value="1"/>
</dbReference>
<dbReference type="PANTHER" id="PTHR14911">
    <property type="entry name" value="THUMP DOMAIN-CONTAINING"/>
    <property type="match status" value="1"/>
</dbReference>
<dbReference type="InterPro" id="IPR011989">
    <property type="entry name" value="ARM-like"/>
</dbReference>
<dbReference type="InterPro" id="IPR000241">
    <property type="entry name" value="RlmKL-like_Mtase"/>
</dbReference>
<protein>
    <submittedName>
        <fullName evidence="3">Rossmann-like fold-containing protein</fullName>
    </submittedName>
</protein>
<evidence type="ECO:0000259" key="2">
    <source>
        <dbReference type="Pfam" id="PF01170"/>
    </source>
</evidence>